<evidence type="ECO:0000313" key="3">
    <source>
        <dbReference type="Proteomes" id="UP000644727"/>
    </source>
</evidence>
<dbReference type="Gene3D" id="3.40.930.10">
    <property type="entry name" value="Mannitol-specific EII, Chain A"/>
    <property type="match status" value="1"/>
</dbReference>
<accession>A0ABR9W0C5</accession>
<organism evidence="2 3">
    <name type="scientific">Brachybacterium epidermidis</name>
    <dbReference type="NCBI Taxonomy" id="2781983"/>
    <lineage>
        <taxon>Bacteria</taxon>
        <taxon>Bacillati</taxon>
        <taxon>Actinomycetota</taxon>
        <taxon>Actinomycetes</taxon>
        <taxon>Micrococcales</taxon>
        <taxon>Dermabacteraceae</taxon>
        <taxon>Brachybacterium</taxon>
    </lineage>
</organism>
<dbReference type="InterPro" id="IPR016152">
    <property type="entry name" value="PTrfase/Anion_transptr"/>
</dbReference>
<keyword evidence="2" id="KW-0762">Sugar transport</keyword>
<dbReference type="InterPro" id="IPR002178">
    <property type="entry name" value="PTS_EIIA_type-2_dom"/>
</dbReference>
<evidence type="ECO:0000313" key="2">
    <source>
        <dbReference type="EMBL" id="MBE9403896.1"/>
    </source>
</evidence>
<dbReference type="InterPro" id="IPR051541">
    <property type="entry name" value="PTS_SugarTrans_NitroReg"/>
</dbReference>
<dbReference type="Pfam" id="PF00359">
    <property type="entry name" value="PTS_EIIA_2"/>
    <property type="match status" value="1"/>
</dbReference>
<dbReference type="PANTHER" id="PTHR47738:SF3">
    <property type="entry name" value="PHOSPHOTRANSFERASE SYSTEM MANNITOL_FRUCTOSE-SPECIFIC IIA DOMAIN CONTAINING PROTEIN"/>
    <property type="match status" value="1"/>
</dbReference>
<feature type="domain" description="PTS EIIA type-2" evidence="1">
    <location>
        <begin position="15"/>
        <end position="162"/>
    </location>
</feature>
<gene>
    <name evidence="2" type="ORF">IOE58_06745</name>
</gene>
<evidence type="ECO:0000259" key="1">
    <source>
        <dbReference type="PROSITE" id="PS51094"/>
    </source>
</evidence>
<dbReference type="Proteomes" id="UP000644727">
    <property type="component" value="Unassembled WGS sequence"/>
</dbReference>
<dbReference type="SUPFAM" id="SSF55804">
    <property type="entry name" value="Phoshotransferase/anion transport protein"/>
    <property type="match status" value="1"/>
</dbReference>
<dbReference type="PANTHER" id="PTHR47738">
    <property type="entry name" value="PTS SYSTEM FRUCTOSE-LIKE EIIA COMPONENT-RELATED"/>
    <property type="match status" value="1"/>
</dbReference>
<keyword evidence="3" id="KW-1185">Reference proteome</keyword>
<dbReference type="CDD" id="cd00211">
    <property type="entry name" value="PTS_IIA_fru"/>
    <property type="match status" value="1"/>
</dbReference>
<proteinExistence type="predicted"/>
<protein>
    <submittedName>
        <fullName evidence="2">PTS sugar transporter subunit IIA</fullName>
    </submittedName>
</protein>
<dbReference type="PROSITE" id="PS51094">
    <property type="entry name" value="PTS_EIIA_TYPE_2"/>
    <property type="match status" value="1"/>
</dbReference>
<sequence>MTEHQRPSENADPLEAVPIRAVLHAVQGEDAKEVLGTIARHLLAEGLVEESFPAALWEREQRFPTGLPTRIPTAIPHSDAEHVRVRCLAVATLARPVRFGEMGGRAADTVETQLLVLPLVTDPEAMVPALQRMMGMLTDEQAVAALLGAADEAELLRLAEQHLTGHPIA</sequence>
<dbReference type="EMBL" id="JADEYR010000005">
    <property type="protein sequence ID" value="MBE9403896.1"/>
    <property type="molecule type" value="Genomic_DNA"/>
</dbReference>
<comment type="caution">
    <text evidence="2">The sequence shown here is derived from an EMBL/GenBank/DDBJ whole genome shotgun (WGS) entry which is preliminary data.</text>
</comment>
<name>A0ABR9W0C5_9MICO</name>
<dbReference type="RefSeq" id="WP_193865640.1">
    <property type="nucleotide sequence ID" value="NZ_JADEYR010000005.1"/>
</dbReference>
<reference evidence="2 3" key="1">
    <citation type="submission" date="2020-10" db="EMBL/GenBank/DDBJ databases">
        <title>Draft genome and description of Brachybacterium epidermidis sp nov.</title>
        <authorList>
            <person name="Boxberger M."/>
            <person name="La Scola B."/>
        </authorList>
    </citation>
    <scope>NUCLEOTIDE SEQUENCE [LARGE SCALE GENOMIC DNA]</scope>
    <source>
        <strain evidence="2 3">Marseille-Q2903</strain>
    </source>
</reference>
<keyword evidence="2" id="KW-0813">Transport</keyword>